<feature type="region of interest" description="Disordered" evidence="1">
    <location>
        <begin position="1"/>
        <end position="46"/>
    </location>
</feature>
<dbReference type="AlphaFoldDB" id="A0A409VXB9"/>
<evidence type="ECO:0000313" key="3">
    <source>
        <dbReference type="Proteomes" id="UP000284706"/>
    </source>
</evidence>
<protein>
    <submittedName>
        <fullName evidence="2">Uncharacterized protein</fullName>
    </submittedName>
</protein>
<dbReference type="Proteomes" id="UP000284706">
    <property type="component" value="Unassembled WGS sequence"/>
</dbReference>
<evidence type="ECO:0000256" key="1">
    <source>
        <dbReference type="SAM" id="MobiDB-lite"/>
    </source>
</evidence>
<dbReference type="InParanoid" id="A0A409VXB9"/>
<name>A0A409VXB9_9AGAR</name>
<organism evidence="2 3">
    <name type="scientific">Gymnopilus dilepis</name>
    <dbReference type="NCBI Taxonomy" id="231916"/>
    <lineage>
        <taxon>Eukaryota</taxon>
        <taxon>Fungi</taxon>
        <taxon>Dikarya</taxon>
        <taxon>Basidiomycota</taxon>
        <taxon>Agaricomycotina</taxon>
        <taxon>Agaricomycetes</taxon>
        <taxon>Agaricomycetidae</taxon>
        <taxon>Agaricales</taxon>
        <taxon>Agaricineae</taxon>
        <taxon>Hymenogastraceae</taxon>
        <taxon>Gymnopilus</taxon>
    </lineage>
</organism>
<dbReference type="EMBL" id="NHYE01005524">
    <property type="protein sequence ID" value="PPQ70887.1"/>
    <property type="molecule type" value="Genomic_DNA"/>
</dbReference>
<evidence type="ECO:0000313" key="2">
    <source>
        <dbReference type="EMBL" id="PPQ70887.1"/>
    </source>
</evidence>
<proteinExistence type="predicted"/>
<accession>A0A409VXB9</accession>
<keyword evidence="3" id="KW-1185">Reference proteome</keyword>
<gene>
    <name evidence="2" type="ORF">CVT26_014075</name>
</gene>
<sequence length="79" mass="8846">MRGDHASKATAPPPTVQEPHPLPDKYCSNGMHTHHRSRIESEPSNLDDDHNLEGWLFSEDAPPTLAFILEQTDAQLSKM</sequence>
<comment type="caution">
    <text evidence="2">The sequence shown here is derived from an EMBL/GenBank/DDBJ whole genome shotgun (WGS) entry which is preliminary data.</text>
</comment>
<reference evidence="2 3" key="1">
    <citation type="journal article" date="2018" name="Evol. Lett.">
        <title>Horizontal gene cluster transfer increased hallucinogenic mushroom diversity.</title>
        <authorList>
            <person name="Reynolds H.T."/>
            <person name="Vijayakumar V."/>
            <person name="Gluck-Thaler E."/>
            <person name="Korotkin H.B."/>
            <person name="Matheny P.B."/>
            <person name="Slot J.C."/>
        </authorList>
    </citation>
    <scope>NUCLEOTIDE SEQUENCE [LARGE SCALE GENOMIC DNA]</scope>
    <source>
        <strain evidence="2 3">SRW20</strain>
    </source>
</reference>